<dbReference type="Proteomes" id="UP000314294">
    <property type="component" value="Unassembled WGS sequence"/>
</dbReference>
<name>A0A4Z2EQK4_9TELE</name>
<evidence type="ECO:0000313" key="2">
    <source>
        <dbReference type="Proteomes" id="UP000314294"/>
    </source>
</evidence>
<keyword evidence="2" id="KW-1185">Reference proteome</keyword>
<comment type="caution">
    <text evidence="1">The sequence shown here is derived from an EMBL/GenBank/DDBJ whole genome shotgun (WGS) entry which is preliminary data.</text>
</comment>
<accession>A0A4Z2EQK4</accession>
<sequence>MITPAAYWKEFSVLTWDFRKDEMKRRANKNKTRRQDRRFGETWIWWLRLSPDYNVEEIQANTADRPEQERKLRITAAESLRSSPRLTCAHAGLLSLAVRNQIGQSPPPKKLLSE</sequence>
<proteinExistence type="predicted"/>
<evidence type="ECO:0000313" key="1">
    <source>
        <dbReference type="EMBL" id="TNN31095.1"/>
    </source>
</evidence>
<reference evidence="1 2" key="1">
    <citation type="submission" date="2019-03" db="EMBL/GenBank/DDBJ databases">
        <title>First draft genome of Liparis tanakae, snailfish: a comprehensive survey of snailfish specific genes.</title>
        <authorList>
            <person name="Kim W."/>
            <person name="Song I."/>
            <person name="Jeong J.-H."/>
            <person name="Kim D."/>
            <person name="Kim S."/>
            <person name="Ryu S."/>
            <person name="Song J.Y."/>
            <person name="Lee S.K."/>
        </authorList>
    </citation>
    <scope>NUCLEOTIDE SEQUENCE [LARGE SCALE GENOMIC DNA]</scope>
    <source>
        <tissue evidence="1">Muscle</tissue>
    </source>
</reference>
<protein>
    <submittedName>
        <fullName evidence="1">Uncharacterized protein</fullName>
    </submittedName>
</protein>
<gene>
    <name evidence="1" type="ORF">EYF80_058753</name>
</gene>
<organism evidence="1 2">
    <name type="scientific">Liparis tanakae</name>
    <name type="common">Tanaka's snailfish</name>
    <dbReference type="NCBI Taxonomy" id="230148"/>
    <lineage>
        <taxon>Eukaryota</taxon>
        <taxon>Metazoa</taxon>
        <taxon>Chordata</taxon>
        <taxon>Craniata</taxon>
        <taxon>Vertebrata</taxon>
        <taxon>Euteleostomi</taxon>
        <taxon>Actinopterygii</taxon>
        <taxon>Neopterygii</taxon>
        <taxon>Teleostei</taxon>
        <taxon>Neoteleostei</taxon>
        <taxon>Acanthomorphata</taxon>
        <taxon>Eupercaria</taxon>
        <taxon>Perciformes</taxon>
        <taxon>Cottioidei</taxon>
        <taxon>Cottales</taxon>
        <taxon>Liparidae</taxon>
        <taxon>Liparis</taxon>
    </lineage>
</organism>
<dbReference type="AlphaFoldDB" id="A0A4Z2EQK4"/>
<dbReference type="EMBL" id="SRLO01003813">
    <property type="protein sequence ID" value="TNN31095.1"/>
    <property type="molecule type" value="Genomic_DNA"/>
</dbReference>